<dbReference type="EMBL" id="SEWW01000005">
    <property type="protein sequence ID" value="NGZ44642.1"/>
    <property type="molecule type" value="Genomic_DNA"/>
</dbReference>
<feature type="domain" description="Alginate export" evidence="1">
    <location>
        <begin position="29"/>
        <end position="173"/>
    </location>
</feature>
<sequence>MNQCTFFWRAMKYKLLILFFWISSPIMAQLSFSGQLRTRTEYRDGVGTLRMKSMDPAFFTSQRTRLTAAYKSSRVQFQATLQDVRVWGQDASTISANDGSKLGVHEAWAEITLFNKSDSTLAKWVDHLALKVGRQELLYDDSRLLGNLDWLQQARRHDAIVLKMLHHGWRADLGLAFNQNTDAFQYDGTYYTPANVLPYIKDSKGNVVASPTGMIPTVNAQGYSSKSGSLAVLNPPSTNALGQNYKSLQFLYVSKSFSSSKLTGLILSDQFGAYTLDSTRNVAGKDTGYVFGRKYHSSLNHARFTYGLTLSTMLEKSKKVQLNAGFFYQSGHDKEGLLLDAFTSTLAVSMQHKKMAYTLGWDYVSGNDAFSSSQLNHRFDPLYGTPHKFWGYMDYFYVATGSPLGGLSNVYAKAKYISQNKRFSTGFDLHYFALANQQKQLDGKPLDAYLGMELDWISTYTLNKSSQLELGLCALSASDSMEYAKSLTPGSSLKNAHWAYLQLNILL</sequence>
<reference evidence="2 3" key="1">
    <citation type="submission" date="2019-02" db="EMBL/GenBank/DDBJ databases">
        <title>Genome of a new Bacteroidetes strain.</title>
        <authorList>
            <person name="Pitt A."/>
        </authorList>
    </citation>
    <scope>NUCLEOTIDE SEQUENCE [LARGE SCALE GENOMIC DNA]</scope>
    <source>
        <strain evidence="2 3">50C-KIRBA</strain>
    </source>
</reference>
<evidence type="ECO:0000313" key="3">
    <source>
        <dbReference type="Proteomes" id="UP001318301"/>
    </source>
</evidence>
<evidence type="ECO:0000259" key="1">
    <source>
        <dbReference type="Pfam" id="PF13372"/>
    </source>
</evidence>
<evidence type="ECO:0000313" key="2">
    <source>
        <dbReference type="EMBL" id="NGZ44642.1"/>
    </source>
</evidence>
<protein>
    <recommendedName>
        <fullName evidence="1">Alginate export domain-containing protein</fullName>
    </recommendedName>
</protein>
<accession>A0ABX0EZG8</accession>
<dbReference type="Proteomes" id="UP001318301">
    <property type="component" value="Unassembled WGS sequence"/>
</dbReference>
<comment type="caution">
    <text evidence="2">The sequence shown here is derived from an EMBL/GenBank/DDBJ whole genome shotgun (WGS) entry which is preliminary data.</text>
</comment>
<dbReference type="Pfam" id="PF13372">
    <property type="entry name" value="Alginate_exp"/>
    <property type="match status" value="1"/>
</dbReference>
<name>A0ABX0EZG8_9BACT</name>
<dbReference type="InterPro" id="IPR025388">
    <property type="entry name" value="Alginate_export_dom"/>
</dbReference>
<organism evidence="2 3">
    <name type="scientific">Aquirufa beregesia</name>
    <dbReference type="NCBI Taxonomy" id="2516556"/>
    <lineage>
        <taxon>Bacteria</taxon>
        <taxon>Pseudomonadati</taxon>
        <taxon>Bacteroidota</taxon>
        <taxon>Cytophagia</taxon>
        <taxon>Cytophagales</taxon>
        <taxon>Flectobacillaceae</taxon>
        <taxon>Aquirufa</taxon>
    </lineage>
</organism>
<gene>
    <name evidence="2" type="ORF">EWU23_09145</name>
</gene>
<proteinExistence type="predicted"/>
<keyword evidence="3" id="KW-1185">Reference proteome</keyword>